<feature type="domain" description="PilZ" evidence="1">
    <location>
        <begin position="106"/>
        <end position="214"/>
    </location>
</feature>
<reference evidence="2" key="1">
    <citation type="submission" date="2022-03" db="EMBL/GenBank/DDBJ databases">
        <title>Genome Identification and Characterization of new species Bdellovibrio reynosense LBG001 sp. nov. from a Mexico soil sample.</title>
        <authorList>
            <person name="Camilli A."/>
            <person name="Ajao Y."/>
            <person name="Guo X."/>
        </authorList>
    </citation>
    <scope>NUCLEOTIDE SEQUENCE</scope>
    <source>
        <strain evidence="2">LBG001</strain>
    </source>
</reference>
<dbReference type="EMBL" id="CP093442">
    <property type="protein sequence ID" value="UOF01285.1"/>
    <property type="molecule type" value="Genomic_DNA"/>
</dbReference>
<dbReference type="Proteomes" id="UP000830116">
    <property type="component" value="Chromosome"/>
</dbReference>
<dbReference type="InterPro" id="IPR009875">
    <property type="entry name" value="PilZ_domain"/>
</dbReference>
<evidence type="ECO:0000313" key="3">
    <source>
        <dbReference type="Proteomes" id="UP000830116"/>
    </source>
</evidence>
<gene>
    <name evidence="2" type="ORF">MNR06_16445</name>
</gene>
<proteinExistence type="predicted"/>
<keyword evidence="3" id="KW-1185">Reference proteome</keyword>
<evidence type="ECO:0000259" key="1">
    <source>
        <dbReference type="Pfam" id="PF07238"/>
    </source>
</evidence>
<dbReference type="RefSeq" id="WP_243537688.1">
    <property type="nucleotide sequence ID" value="NZ_CP093442.1"/>
</dbReference>
<accession>A0ABY4CGF3</accession>
<protein>
    <submittedName>
        <fullName evidence="2">PilZ domain-containing protein</fullName>
    </submittedName>
</protein>
<evidence type="ECO:0000313" key="2">
    <source>
        <dbReference type="EMBL" id="UOF01285.1"/>
    </source>
</evidence>
<dbReference type="Pfam" id="PF07238">
    <property type="entry name" value="PilZ"/>
    <property type="match status" value="1"/>
</dbReference>
<name>A0ABY4CGF3_9BACT</name>
<dbReference type="SUPFAM" id="SSF141371">
    <property type="entry name" value="PilZ domain-like"/>
    <property type="match status" value="1"/>
</dbReference>
<sequence>MSEALVIFKSINDSAEQEKLLQRLLQSKECITLKDKYDRLIILKAVTTNGTSLTCEFSEEAAMNLPGTELFMGSFQFGGDKYIFETRPVAHGKEVIVSLLNLFHLQKRLNYRYVLPSDYPAAFALSFVNETACQVHCRLLDLSTEGCAVEVTHDALSCNLEDEIKAFVHLGDREPILVQGLIKNIRLKSDNSLVLGVKFNHMAAASEDKIVSSITDLQREVYFRKAA</sequence>
<dbReference type="Gene3D" id="2.40.10.220">
    <property type="entry name" value="predicted glycosyltransferase like domains"/>
    <property type="match status" value="1"/>
</dbReference>
<organism evidence="2 3">
    <name type="scientific">Bdellovibrio reynosensis</name>
    <dbReference type="NCBI Taxonomy" id="2835041"/>
    <lineage>
        <taxon>Bacteria</taxon>
        <taxon>Pseudomonadati</taxon>
        <taxon>Bdellovibrionota</taxon>
        <taxon>Bdellovibrionia</taxon>
        <taxon>Bdellovibrionales</taxon>
        <taxon>Pseudobdellovibrionaceae</taxon>
        <taxon>Bdellovibrio</taxon>
    </lineage>
</organism>